<dbReference type="InterPro" id="IPR036527">
    <property type="entry name" value="SCP2_sterol-bd_dom_sf"/>
</dbReference>
<protein>
    <submittedName>
        <fullName evidence="2">GNAT family N-acetyltransferase</fullName>
    </submittedName>
</protein>
<dbReference type="GO" id="GO:0034069">
    <property type="term" value="F:aminoglycoside N-acetyltransferase activity"/>
    <property type="evidence" value="ECO:0007669"/>
    <property type="project" value="TreeGrafter"/>
</dbReference>
<dbReference type="AlphaFoldDB" id="A0A926N925"/>
<organism evidence="2 3">
    <name type="scientific">Metabacillus arenae</name>
    <dbReference type="NCBI Taxonomy" id="2771434"/>
    <lineage>
        <taxon>Bacteria</taxon>
        <taxon>Bacillati</taxon>
        <taxon>Bacillota</taxon>
        <taxon>Bacilli</taxon>
        <taxon>Bacillales</taxon>
        <taxon>Bacillaceae</taxon>
        <taxon>Metabacillus</taxon>
    </lineage>
</organism>
<evidence type="ECO:0000259" key="1">
    <source>
        <dbReference type="PROSITE" id="PS51186"/>
    </source>
</evidence>
<name>A0A926N925_9BACI</name>
<dbReference type="Gene3D" id="3.40.630.30">
    <property type="match status" value="2"/>
</dbReference>
<dbReference type="InterPro" id="IPR041380">
    <property type="entry name" value="Acetyltransf_17"/>
</dbReference>
<dbReference type="Proteomes" id="UP000626844">
    <property type="component" value="Unassembled WGS sequence"/>
</dbReference>
<dbReference type="PROSITE" id="PS51186">
    <property type="entry name" value="GNAT"/>
    <property type="match status" value="1"/>
</dbReference>
<gene>
    <name evidence="2" type="ORF">IC621_05840</name>
</gene>
<dbReference type="RefSeq" id="WP_191156677.1">
    <property type="nucleotide sequence ID" value="NZ_JACXAI010000005.1"/>
</dbReference>
<dbReference type="SUPFAM" id="SSF55718">
    <property type="entry name" value="SCP-like"/>
    <property type="match status" value="1"/>
</dbReference>
<feature type="domain" description="N-acetyltransferase" evidence="1">
    <location>
        <begin position="2"/>
        <end position="147"/>
    </location>
</feature>
<reference evidence="2" key="1">
    <citation type="submission" date="2020-09" db="EMBL/GenBank/DDBJ databases">
        <title>A novel bacterium of genus Bacillus, isolated from South China Sea.</title>
        <authorList>
            <person name="Huang H."/>
            <person name="Mo K."/>
            <person name="Hu Y."/>
        </authorList>
    </citation>
    <scope>NUCLEOTIDE SEQUENCE</scope>
    <source>
        <strain evidence="2">IB182487</strain>
    </source>
</reference>
<dbReference type="InterPro" id="IPR025559">
    <property type="entry name" value="Eis_dom"/>
</dbReference>
<dbReference type="InterPro" id="IPR051554">
    <property type="entry name" value="Acetyltransferase_Eis"/>
</dbReference>
<evidence type="ECO:0000313" key="2">
    <source>
        <dbReference type="EMBL" id="MBD1379747.1"/>
    </source>
</evidence>
<dbReference type="Gene3D" id="3.30.1050.10">
    <property type="entry name" value="SCP2 sterol-binding domain"/>
    <property type="match status" value="1"/>
</dbReference>
<evidence type="ECO:0000313" key="3">
    <source>
        <dbReference type="Proteomes" id="UP000626844"/>
    </source>
</evidence>
<dbReference type="SUPFAM" id="SSF55729">
    <property type="entry name" value="Acyl-CoA N-acyltransferases (Nat)"/>
    <property type="match status" value="1"/>
</dbReference>
<dbReference type="PANTHER" id="PTHR37817">
    <property type="entry name" value="N-ACETYLTRANSFERASE EIS"/>
    <property type="match status" value="1"/>
</dbReference>
<comment type="caution">
    <text evidence="2">The sequence shown here is derived from an EMBL/GenBank/DDBJ whole genome shotgun (WGS) entry which is preliminary data.</text>
</comment>
<dbReference type="InterPro" id="IPR000182">
    <property type="entry name" value="GNAT_dom"/>
</dbReference>
<keyword evidence="3" id="KW-1185">Reference proteome</keyword>
<proteinExistence type="predicted"/>
<dbReference type="PANTHER" id="PTHR37817:SF1">
    <property type="entry name" value="N-ACETYLTRANSFERASE EIS"/>
    <property type="match status" value="1"/>
</dbReference>
<sequence length="391" mass="45415">MREIRKFKEEEIEKSLELSQFAFQYSIPANEIEKQKEQIKNHEVIGVFDENQLCSKLHIIPFQVFFKDKVCAMGGIAGVASWPEFRRQGSVKDLLKSSLAAMREKGQLLSYLHPFKISFYRKFGWEVSASLKKYEMKKEDLVAFPDSNGFIRRRSKDEAVPLLNEIYEDFAKQYVGMLKRDSSWWANSVLSEGCHAAFYFDEEKSPKGYLLYKVSERKMNVKEFVCFDGKARSELWNFICQHDSMIQSLTMVVTEDDQLPFLLHNPEIKQEIYPFGMVRVVDVAGFLEIGFLPAVDEEIVLTITDSYAEWNDATFIYKNGKVEKVLNYVPLSKEREQKQLIMDINTFSVLAVGYRSPAFLYEIGRIHGRKEHVEALKQLIDPANTSLLDFF</sequence>
<accession>A0A926N925</accession>
<dbReference type="Pfam" id="PF13530">
    <property type="entry name" value="SCP2_2"/>
    <property type="match status" value="1"/>
</dbReference>
<dbReference type="InterPro" id="IPR016181">
    <property type="entry name" value="Acyl_CoA_acyltransferase"/>
</dbReference>
<dbReference type="EMBL" id="JACXAI010000005">
    <property type="protein sequence ID" value="MBD1379747.1"/>
    <property type="molecule type" value="Genomic_DNA"/>
</dbReference>
<dbReference type="Pfam" id="PF17668">
    <property type="entry name" value="Acetyltransf_17"/>
    <property type="match status" value="1"/>
</dbReference>
<dbReference type="GO" id="GO:0030649">
    <property type="term" value="P:aminoglycoside antibiotic catabolic process"/>
    <property type="evidence" value="ECO:0007669"/>
    <property type="project" value="TreeGrafter"/>
</dbReference>
<dbReference type="Pfam" id="PF13527">
    <property type="entry name" value="Acetyltransf_9"/>
    <property type="match status" value="1"/>
</dbReference>